<feature type="region of interest" description="Disordered" evidence="1">
    <location>
        <begin position="1"/>
        <end position="28"/>
    </location>
</feature>
<keyword evidence="3" id="KW-1185">Reference proteome</keyword>
<evidence type="ECO:0000256" key="1">
    <source>
        <dbReference type="SAM" id="MobiDB-lite"/>
    </source>
</evidence>
<proteinExistence type="predicted"/>
<dbReference type="EMBL" id="JAWDIO010000002">
    <property type="protein sequence ID" value="MDU0353988.1"/>
    <property type="molecule type" value="Genomic_DNA"/>
</dbReference>
<protein>
    <submittedName>
        <fullName evidence="2">Uncharacterized protein</fullName>
    </submittedName>
</protein>
<evidence type="ECO:0000313" key="3">
    <source>
        <dbReference type="Proteomes" id="UP001247805"/>
    </source>
</evidence>
<gene>
    <name evidence="2" type="ORF">RS130_08630</name>
</gene>
<sequence length="169" mass="18827">MSNSALRYTPEGQSANEQGAGMSGRAKQLAEQLKLNAAQQKQLAQTMENMQQSMAAARESSRGMGGGPPQGPNDTMKKIRSQMDIELRSFLSPEQMEQYKALNQKNRRPRGNREKDDNFQRGTVWVLRDGQPSRVNVRVGISDLEYSEIESDELAAGDLVTVRAQKVNQ</sequence>
<feature type="compositionally biased region" description="Basic and acidic residues" evidence="1">
    <location>
        <begin position="75"/>
        <end position="87"/>
    </location>
</feature>
<name>A0ABU3SVH1_9ALTE</name>
<evidence type="ECO:0000313" key="2">
    <source>
        <dbReference type="EMBL" id="MDU0353988.1"/>
    </source>
</evidence>
<comment type="caution">
    <text evidence="2">The sequence shown here is derived from an EMBL/GenBank/DDBJ whole genome shotgun (WGS) entry which is preliminary data.</text>
</comment>
<accession>A0ABU3SVH1</accession>
<feature type="region of interest" description="Disordered" evidence="1">
    <location>
        <begin position="40"/>
        <end position="123"/>
    </location>
</feature>
<dbReference type="Gene3D" id="2.40.420.20">
    <property type="match status" value="1"/>
</dbReference>
<reference evidence="2 3" key="1">
    <citation type="submission" date="2023-10" db="EMBL/GenBank/DDBJ databases">
        <title>Glaciecola aquimarina strain GGW-M5 nov., isolated from a coastal seawater.</title>
        <authorList>
            <person name="Bayburt H."/>
            <person name="Kim J.M."/>
            <person name="Choi B.J."/>
            <person name="Jeon C.O."/>
        </authorList>
    </citation>
    <scope>NUCLEOTIDE SEQUENCE [LARGE SCALE GENOMIC DNA]</scope>
    <source>
        <strain evidence="2 3">KCTC 32108</strain>
    </source>
</reference>
<dbReference type="RefSeq" id="WP_316025621.1">
    <property type="nucleotide sequence ID" value="NZ_JAWDIO010000002.1"/>
</dbReference>
<dbReference type="Proteomes" id="UP001247805">
    <property type="component" value="Unassembled WGS sequence"/>
</dbReference>
<organism evidence="2 3">
    <name type="scientific">Paraglaciecola aquimarina</name>
    <dbReference type="NCBI Taxonomy" id="1235557"/>
    <lineage>
        <taxon>Bacteria</taxon>
        <taxon>Pseudomonadati</taxon>
        <taxon>Pseudomonadota</taxon>
        <taxon>Gammaproteobacteria</taxon>
        <taxon>Alteromonadales</taxon>
        <taxon>Alteromonadaceae</taxon>
        <taxon>Paraglaciecola</taxon>
    </lineage>
</organism>
<feature type="compositionally biased region" description="Polar residues" evidence="1">
    <location>
        <begin position="1"/>
        <end position="17"/>
    </location>
</feature>